<evidence type="ECO:0000256" key="1">
    <source>
        <dbReference type="SAM" id="Phobius"/>
    </source>
</evidence>
<organism evidence="2 3">
    <name type="scientific">Xylaria multiplex</name>
    <dbReference type="NCBI Taxonomy" id="323545"/>
    <lineage>
        <taxon>Eukaryota</taxon>
        <taxon>Fungi</taxon>
        <taxon>Dikarya</taxon>
        <taxon>Ascomycota</taxon>
        <taxon>Pezizomycotina</taxon>
        <taxon>Sordariomycetes</taxon>
        <taxon>Xylariomycetidae</taxon>
        <taxon>Xylariales</taxon>
        <taxon>Xylariaceae</taxon>
        <taxon>Xylaria</taxon>
    </lineage>
</organism>
<sequence>MQYIDRQCLSEQQLINQYQKYPAYLYPQDPSHQGTGISSPQDRGLVTPGHSNLQLHAIPAHASCPVQQQWQNQASFKARQAHTIEFRDDNNVAAIFSPNSLAKSQGVDENQPKADKKWWSWRNKGANLKHNLAKQFNGRGGYNGHFLYKPTKSEDVEIGRVAPDRPEDYGGSVKVDPDGKYLLENPPKTLRYKFISHANRSFEAYSGDPIAATRAMAQEITLRAGCIACWGGTDCVDPVDGPQKNVDVNGIYDIIQSLGFANVDAPEALLAPGTTIDFLARVGDGYEETTRSLIEMTEWAVVTFFFVAIVLSICGPVSVRGLYGGQVLKSAILVGFEGVMPINKLERLVLGNNDNRLTYEAASTYISTNWRDHDRRVGKEPDWVKEGHPWECGVPKGDRLFTLVDTGPSTITIFSAERPPTVALLCGREGGMLRAVLCSW</sequence>
<accession>A0A7C8N9Q4</accession>
<keyword evidence="1" id="KW-1133">Transmembrane helix</keyword>
<dbReference type="EMBL" id="WUBL01000010">
    <property type="protein sequence ID" value="KAF2971876.1"/>
    <property type="molecule type" value="Genomic_DNA"/>
</dbReference>
<reference evidence="2 3" key="1">
    <citation type="submission" date="2019-12" db="EMBL/GenBank/DDBJ databases">
        <title>Draft genome sequence of the ascomycete Xylaria multiplex DSM 110363.</title>
        <authorList>
            <person name="Buettner E."/>
            <person name="Kellner H."/>
        </authorList>
    </citation>
    <scope>NUCLEOTIDE SEQUENCE [LARGE SCALE GENOMIC DNA]</scope>
    <source>
        <strain evidence="2 3">DSM 110363</strain>
    </source>
</reference>
<gene>
    <name evidence="2" type="ORF">GQX73_g1642</name>
</gene>
<dbReference type="AlphaFoldDB" id="A0A7C8N9Q4"/>
<dbReference type="Proteomes" id="UP000481858">
    <property type="component" value="Unassembled WGS sequence"/>
</dbReference>
<name>A0A7C8N9Q4_9PEZI</name>
<feature type="transmembrane region" description="Helical" evidence="1">
    <location>
        <begin position="299"/>
        <end position="319"/>
    </location>
</feature>
<keyword evidence="1" id="KW-0472">Membrane</keyword>
<dbReference type="OrthoDB" id="2624308at2759"/>
<evidence type="ECO:0000313" key="2">
    <source>
        <dbReference type="EMBL" id="KAF2971876.1"/>
    </source>
</evidence>
<proteinExistence type="predicted"/>
<dbReference type="InParanoid" id="A0A7C8N9Q4"/>
<keyword evidence="1" id="KW-0812">Transmembrane</keyword>
<protein>
    <submittedName>
        <fullName evidence="2">Uncharacterized protein</fullName>
    </submittedName>
</protein>
<comment type="caution">
    <text evidence="2">The sequence shown here is derived from an EMBL/GenBank/DDBJ whole genome shotgun (WGS) entry which is preliminary data.</text>
</comment>
<keyword evidence="3" id="KW-1185">Reference proteome</keyword>
<evidence type="ECO:0000313" key="3">
    <source>
        <dbReference type="Proteomes" id="UP000481858"/>
    </source>
</evidence>